<evidence type="ECO:0000313" key="1">
    <source>
        <dbReference type="EMBL" id="KAH8480037.1"/>
    </source>
</evidence>
<dbReference type="EMBL" id="JACEGQ020000019">
    <property type="protein sequence ID" value="KAH8480037.1"/>
    <property type="molecule type" value="Genomic_DNA"/>
</dbReference>
<accession>A0A8T2WJZ9</accession>
<gene>
    <name evidence="1" type="ORF">H0E87_030312</name>
</gene>
<name>A0A8T2WJZ9_POPDE</name>
<dbReference type="AlphaFoldDB" id="A0A8T2WJZ9"/>
<comment type="caution">
    <text evidence="1">The sequence shown here is derived from an EMBL/GenBank/DDBJ whole genome shotgun (WGS) entry which is preliminary data.</text>
</comment>
<organism evidence="1 2">
    <name type="scientific">Populus deltoides</name>
    <name type="common">Eastern poplar</name>
    <name type="synonym">Eastern cottonwood</name>
    <dbReference type="NCBI Taxonomy" id="3696"/>
    <lineage>
        <taxon>Eukaryota</taxon>
        <taxon>Viridiplantae</taxon>
        <taxon>Streptophyta</taxon>
        <taxon>Embryophyta</taxon>
        <taxon>Tracheophyta</taxon>
        <taxon>Spermatophyta</taxon>
        <taxon>Magnoliopsida</taxon>
        <taxon>eudicotyledons</taxon>
        <taxon>Gunneridae</taxon>
        <taxon>Pentapetalae</taxon>
        <taxon>rosids</taxon>
        <taxon>fabids</taxon>
        <taxon>Malpighiales</taxon>
        <taxon>Salicaceae</taxon>
        <taxon>Saliceae</taxon>
        <taxon>Populus</taxon>
    </lineage>
</organism>
<protein>
    <submittedName>
        <fullName evidence="1">Uncharacterized protein</fullName>
    </submittedName>
</protein>
<evidence type="ECO:0000313" key="2">
    <source>
        <dbReference type="Proteomes" id="UP000807159"/>
    </source>
</evidence>
<keyword evidence="2" id="KW-1185">Reference proteome</keyword>
<proteinExistence type="predicted"/>
<dbReference type="Proteomes" id="UP000807159">
    <property type="component" value="Chromosome 19"/>
</dbReference>
<sequence>MTLHFEIPTLSFKGSMENPKPFQKGTDTGLAYNPLFGRCKDISLISICPSQRPSMVKEEWEDISPPVWNQAQVVGHV</sequence>
<reference evidence="1" key="1">
    <citation type="journal article" date="2021" name="J. Hered.">
        <title>Genome Assembly of Salicaceae Populus deltoides (Eastern Cottonwood) I-69 Based on Nanopore Sequencing and Hi-C Technologies.</title>
        <authorList>
            <person name="Bai S."/>
            <person name="Wu H."/>
            <person name="Zhang J."/>
            <person name="Pan Z."/>
            <person name="Zhao W."/>
            <person name="Li Z."/>
            <person name="Tong C."/>
        </authorList>
    </citation>
    <scope>NUCLEOTIDE SEQUENCE</scope>
    <source>
        <tissue evidence="1">Leaf</tissue>
    </source>
</reference>